<feature type="transmembrane region" description="Helical" evidence="1">
    <location>
        <begin position="122"/>
        <end position="140"/>
    </location>
</feature>
<organism evidence="3 4">
    <name type="scientific">Brevibacillus parabrevis</name>
    <dbReference type="NCBI Taxonomy" id="54914"/>
    <lineage>
        <taxon>Bacteria</taxon>
        <taxon>Bacillati</taxon>
        <taxon>Bacillota</taxon>
        <taxon>Bacilli</taxon>
        <taxon>Bacillales</taxon>
        <taxon>Paenibacillaceae</taxon>
        <taxon>Brevibacillus</taxon>
    </lineage>
</organism>
<evidence type="ECO:0000313" key="4">
    <source>
        <dbReference type="Proteomes" id="UP000316882"/>
    </source>
</evidence>
<comment type="caution">
    <text evidence="3">The sequence shown here is derived from an EMBL/GenBank/DDBJ whole genome shotgun (WGS) entry which is preliminary data.</text>
</comment>
<evidence type="ECO:0000259" key="2">
    <source>
        <dbReference type="Pfam" id="PF04892"/>
    </source>
</evidence>
<dbReference type="Pfam" id="PF04892">
    <property type="entry name" value="VanZ"/>
    <property type="match status" value="1"/>
</dbReference>
<feature type="transmembrane region" description="Helical" evidence="1">
    <location>
        <begin position="152"/>
        <end position="171"/>
    </location>
</feature>
<dbReference type="PANTHER" id="PTHR36834">
    <property type="entry name" value="MEMBRANE PROTEIN-RELATED"/>
    <property type="match status" value="1"/>
</dbReference>
<reference evidence="3 4" key="1">
    <citation type="submission" date="2019-06" db="EMBL/GenBank/DDBJ databases">
        <title>Whole genome shotgun sequence of Brevibacillus parabrevis NBRC 12334.</title>
        <authorList>
            <person name="Hosoyama A."/>
            <person name="Uohara A."/>
            <person name="Ohji S."/>
            <person name="Ichikawa N."/>
        </authorList>
    </citation>
    <scope>NUCLEOTIDE SEQUENCE [LARGE SCALE GENOMIC DNA]</scope>
    <source>
        <strain evidence="3 4">NBRC 12334</strain>
    </source>
</reference>
<evidence type="ECO:0000256" key="1">
    <source>
        <dbReference type="SAM" id="Phobius"/>
    </source>
</evidence>
<evidence type="ECO:0000313" key="3">
    <source>
        <dbReference type="EMBL" id="GEB33694.1"/>
    </source>
</evidence>
<sequence>MSQTEKKGNPLGLVTIVGYIVFALYLFLVVKILLFKFGSLDRELLAAQWEIVRSDPGAILERFHTRANLVPFHEIQSYLHAIQQHRSGHSLVNFAGNIVAFMPLGFLLPLLFAKKASGMGKVVWLSFLLSLLLETTQLVMSCGTFDVDDLLLNTSGGFLGYVMYRLVRLAFFPRVQNRRSSVAVHSTRN</sequence>
<gene>
    <name evidence="3" type="ORF">BPA01_32740</name>
</gene>
<feature type="transmembrane region" description="Helical" evidence="1">
    <location>
        <begin position="94"/>
        <end position="113"/>
    </location>
</feature>
<dbReference type="InterPro" id="IPR053150">
    <property type="entry name" value="Teicoplanin_resist-assoc"/>
</dbReference>
<dbReference type="PANTHER" id="PTHR36834:SF1">
    <property type="entry name" value="INTEGRAL MEMBRANE PROTEIN"/>
    <property type="match status" value="1"/>
</dbReference>
<dbReference type="STRING" id="54914.AV540_14255"/>
<keyword evidence="1" id="KW-0812">Transmembrane</keyword>
<protein>
    <recommendedName>
        <fullName evidence="2">VanZ-like domain-containing protein</fullName>
    </recommendedName>
</protein>
<keyword evidence="1" id="KW-0472">Membrane</keyword>
<keyword evidence="1" id="KW-1133">Transmembrane helix</keyword>
<dbReference type="InterPro" id="IPR006976">
    <property type="entry name" value="VanZ-like"/>
</dbReference>
<proteinExistence type="predicted"/>
<dbReference type="EMBL" id="BJMH01000015">
    <property type="protein sequence ID" value="GEB33694.1"/>
    <property type="molecule type" value="Genomic_DNA"/>
</dbReference>
<feature type="domain" description="VanZ-like" evidence="2">
    <location>
        <begin position="22"/>
        <end position="167"/>
    </location>
</feature>
<accession>A0A4Y3PJU1</accession>
<feature type="transmembrane region" description="Helical" evidence="1">
    <location>
        <begin position="12"/>
        <end position="35"/>
    </location>
</feature>
<dbReference type="AlphaFoldDB" id="A0A4Y3PJU1"/>
<keyword evidence="4" id="KW-1185">Reference proteome</keyword>
<name>A0A4Y3PJU1_BREPA</name>
<dbReference type="Proteomes" id="UP000316882">
    <property type="component" value="Unassembled WGS sequence"/>
</dbReference>
<dbReference type="RefSeq" id="WP_233454126.1">
    <property type="nucleotide sequence ID" value="NZ_BJMH01000015.1"/>
</dbReference>